<protein>
    <submittedName>
        <fullName evidence="2">Uncharacterized protein</fullName>
    </submittedName>
</protein>
<proteinExistence type="predicted"/>
<dbReference type="EMBL" id="CP025189">
    <property type="protein sequence ID" value="AWV22922.1"/>
    <property type="molecule type" value="Genomic_DNA"/>
</dbReference>
<sequence>MGRGAGSGRLPRPGTWPRLAGRPASRGARPARPGTDPLPDPFPGRHENAAMRP</sequence>
<evidence type="ECO:0000256" key="1">
    <source>
        <dbReference type="SAM" id="MobiDB-lite"/>
    </source>
</evidence>
<feature type="compositionally biased region" description="Basic and acidic residues" evidence="1">
    <location>
        <begin position="43"/>
        <end position="53"/>
    </location>
</feature>
<feature type="compositionally biased region" description="Low complexity" evidence="1">
    <location>
        <begin position="17"/>
        <end position="34"/>
    </location>
</feature>
<feature type="region of interest" description="Disordered" evidence="1">
    <location>
        <begin position="1"/>
        <end position="53"/>
    </location>
</feature>
<organism evidence="2">
    <name type="scientific">Roseomonas mucosa</name>
    <dbReference type="NCBI Taxonomy" id="207340"/>
    <lineage>
        <taxon>Bacteria</taxon>
        <taxon>Pseudomonadati</taxon>
        <taxon>Pseudomonadota</taxon>
        <taxon>Alphaproteobacteria</taxon>
        <taxon>Acetobacterales</taxon>
        <taxon>Roseomonadaceae</taxon>
        <taxon>Roseomonas</taxon>
    </lineage>
</organism>
<gene>
    <name evidence="2" type="ORF">RADP37_04258</name>
</gene>
<name>A0A4Y1MY42_9PROT</name>
<evidence type="ECO:0000313" key="2">
    <source>
        <dbReference type="EMBL" id="AWV22922.1"/>
    </source>
</evidence>
<accession>A0A4Y1MY42</accession>
<reference evidence="2" key="1">
    <citation type="submission" date="2017-12" db="EMBL/GenBank/DDBJ databases">
        <authorList>
            <person name="Martens C."/>
            <person name="Dahlstrom E."/>
            <person name="Barbian K."/>
            <person name="Sykora L."/>
            <person name="Ricklefs S."/>
            <person name="Bruno D."/>
            <person name="Anzick I."/>
            <person name="Myles I."/>
            <person name="Datta S.K."/>
        </authorList>
    </citation>
    <scope>NUCLEOTIDE SEQUENCE</scope>
    <source>
        <strain evidence="2">AD2</strain>
    </source>
</reference>
<dbReference type="AlphaFoldDB" id="A0A4Y1MY42"/>